<reference evidence="9" key="1">
    <citation type="submission" date="2018-06" db="EMBL/GenBank/DDBJ databases">
        <authorList>
            <person name="Zhirakovskaya E."/>
        </authorList>
    </citation>
    <scope>NUCLEOTIDE SEQUENCE</scope>
</reference>
<keyword evidence="6" id="KW-1133">Transmembrane helix</keyword>
<dbReference type="InterPro" id="IPR033417">
    <property type="entry name" value="CHASE8"/>
</dbReference>
<feature type="transmembrane region" description="Helical" evidence="6">
    <location>
        <begin position="146"/>
        <end position="166"/>
    </location>
</feature>
<dbReference type="CDD" id="cd00130">
    <property type="entry name" value="PAS"/>
    <property type="match status" value="1"/>
</dbReference>
<dbReference type="InterPro" id="IPR003660">
    <property type="entry name" value="HAMP_dom"/>
</dbReference>
<keyword evidence="4" id="KW-0418">Kinase</keyword>
<comment type="catalytic activity">
    <reaction evidence="1">
        <text>ATP + protein L-histidine = ADP + protein N-phospho-L-histidine.</text>
        <dbReference type="EC" id="2.7.13.3"/>
    </reaction>
</comment>
<dbReference type="PANTHER" id="PTHR42878">
    <property type="entry name" value="TWO-COMPONENT HISTIDINE KINASE"/>
    <property type="match status" value="1"/>
</dbReference>
<dbReference type="GO" id="GO:0030295">
    <property type="term" value="F:protein kinase activator activity"/>
    <property type="evidence" value="ECO:0007669"/>
    <property type="project" value="TreeGrafter"/>
</dbReference>
<organism evidence="9">
    <name type="scientific">hydrothermal vent metagenome</name>
    <dbReference type="NCBI Taxonomy" id="652676"/>
    <lineage>
        <taxon>unclassified sequences</taxon>
        <taxon>metagenomes</taxon>
        <taxon>ecological metagenomes</taxon>
    </lineage>
</organism>
<gene>
    <name evidence="9" type="ORF">MNBD_DELTA03-1881</name>
</gene>
<feature type="transmembrane region" description="Helical" evidence="6">
    <location>
        <begin position="13"/>
        <end position="36"/>
    </location>
</feature>
<evidence type="ECO:0000259" key="7">
    <source>
        <dbReference type="PROSITE" id="PS50112"/>
    </source>
</evidence>
<dbReference type="SMART" id="SM00304">
    <property type="entry name" value="HAMP"/>
    <property type="match status" value="1"/>
</dbReference>
<keyword evidence="6" id="KW-0812">Transmembrane</keyword>
<dbReference type="SMART" id="SM00091">
    <property type="entry name" value="PAS"/>
    <property type="match status" value="1"/>
</dbReference>
<dbReference type="Pfam" id="PF13426">
    <property type="entry name" value="PAS_9"/>
    <property type="match status" value="1"/>
</dbReference>
<accession>A0A3B0VPU9</accession>
<dbReference type="Gene3D" id="3.30.450.20">
    <property type="entry name" value="PAS domain"/>
    <property type="match status" value="1"/>
</dbReference>
<dbReference type="Pfam" id="PF17152">
    <property type="entry name" value="CHASE8"/>
    <property type="match status" value="1"/>
</dbReference>
<feature type="domain" description="PAS" evidence="7">
    <location>
        <begin position="228"/>
        <end position="272"/>
    </location>
</feature>
<dbReference type="EMBL" id="UOEX01000432">
    <property type="protein sequence ID" value="VAW42283.1"/>
    <property type="molecule type" value="Genomic_DNA"/>
</dbReference>
<protein>
    <recommendedName>
        <fullName evidence="2">histidine kinase</fullName>
        <ecNumber evidence="2">2.7.13.3</ecNumber>
    </recommendedName>
</protein>
<dbReference type="GO" id="GO:0000156">
    <property type="term" value="F:phosphorelay response regulator activity"/>
    <property type="evidence" value="ECO:0007669"/>
    <property type="project" value="TreeGrafter"/>
</dbReference>
<dbReference type="SUPFAM" id="SSF55785">
    <property type="entry name" value="PYP-like sensor domain (PAS domain)"/>
    <property type="match status" value="1"/>
</dbReference>
<dbReference type="PROSITE" id="PS50112">
    <property type="entry name" value="PAS"/>
    <property type="match status" value="1"/>
</dbReference>
<evidence type="ECO:0000259" key="8">
    <source>
        <dbReference type="PROSITE" id="PS50885"/>
    </source>
</evidence>
<dbReference type="EC" id="2.7.13.3" evidence="2"/>
<evidence type="ECO:0000256" key="3">
    <source>
        <dbReference type="ARBA" id="ARBA00022679"/>
    </source>
</evidence>
<dbReference type="SUPFAM" id="SSF158472">
    <property type="entry name" value="HAMP domain-like"/>
    <property type="match status" value="1"/>
</dbReference>
<feature type="domain" description="HAMP" evidence="8">
    <location>
        <begin position="170"/>
        <end position="223"/>
    </location>
</feature>
<dbReference type="PROSITE" id="PS50885">
    <property type="entry name" value="HAMP"/>
    <property type="match status" value="1"/>
</dbReference>
<feature type="non-terminal residue" evidence="9">
    <location>
        <position position="337"/>
    </location>
</feature>
<sequence>MRRPVFRSIKSKLFFIIAGTASGAVLAVAFLCYWQICSIYRQAYRADLLNQAAIVGANSQAALSFGIPEDARDILATLGHRPSIIGAAIFDNYGKRLAAFGALKQTSLLRGDFLKVRYDINRLGKALGHIELWDNMRPIAIFKTRAIISLALVSVLLITICVLIAGKLCQVITRPAMELTALTARIAADGDYDLRAVVGADDEIGLLARSFNTMLDTIAARSERLRTSERRFRLLVEQGVDAFFLHDMKGRFVDVNQQACLSLGYSREELLNMTVADVEADSASRQAGEKIWDRPDPGQPLMVECRHRRRDGSTFPVEVRLGVFEDRGRHYIMGLAR</sequence>
<dbReference type="CDD" id="cd06225">
    <property type="entry name" value="HAMP"/>
    <property type="match status" value="1"/>
</dbReference>
<dbReference type="Gene3D" id="6.10.340.10">
    <property type="match status" value="1"/>
</dbReference>
<evidence type="ECO:0000256" key="5">
    <source>
        <dbReference type="ARBA" id="ARBA00023136"/>
    </source>
</evidence>
<name>A0A3B0VPU9_9ZZZZ</name>
<dbReference type="InterPro" id="IPR050351">
    <property type="entry name" value="BphY/WalK/GraS-like"/>
</dbReference>
<dbReference type="InterPro" id="IPR000014">
    <property type="entry name" value="PAS"/>
</dbReference>
<dbReference type="GO" id="GO:0016020">
    <property type="term" value="C:membrane"/>
    <property type="evidence" value="ECO:0007669"/>
    <property type="project" value="UniProtKB-SubCell"/>
</dbReference>
<dbReference type="GO" id="GO:0004673">
    <property type="term" value="F:protein histidine kinase activity"/>
    <property type="evidence" value="ECO:0007669"/>
    <property type="project" value="UniProtKB-EC"/>
</dbReference>
<evidence type="ECO:0000313" key="9">
    <source>
        <dbReference type="EMBL" id="VAW42283.1"/>
    </source>
</evidence>
<dbReference type="AlphaFoldDB" id="A0A3B0VPU9"/>
<evidence type="ECO:0000256" key="4">
    <source>
        <dbReference type="ARBA" id="ARBA00022777"/>
    </source>
</evidence>
<evidence type="ECO:0000256" key="6">
    <source>
        <dbReference type="SAM" id="Phobius"/>
    </source>
</evidence>
<keyword evidence="5 6" id="KW-0472">Membrane</keyword>
<evidence type="ECO:0000256" key="1">
    <source>
        <dbReference type="ARBA" id="ARBA00000085"/>
    </source>
</evidence>
<dbReference type="GO" id="GO:0007234">
    <property type="term" value="P:osmosensory signaling via phosphorelay pathway"/>
    <property type="evidence" value="ECO:0007669"/>
    <property type="project" value="TreeGrafter"/>
</dbReference>
<dbReference type="Pfam" id="PF00672">
    <property type="entry name" value="HAMP"/>
    <property type="match status" value="1"/>
</dbReference>
<dbReference type="PANTHER" id="PTHR42878:SF15">
    <property type="entry name" value="BACTERIOPHYTOCHROME"/>
    <property type="match status" value="1"/>
</dbReference>
<evidence type="ECO:0000256" key="2">
    <source>
        <dbReference type="ARBA" id="ARBA00012438"/>
    </source>
</evidence>
<proteinExistence type="predicted"/>
<dbReference type="NCBIfam" id="TIGR00229">
    <property type="entry name" value="sensory_box"/>
    <property type="match status" value="1"/>
</dbReference>
<dbReference type="InterPro" id="IPR035965">
    <property type="entry name" value="PAS-like_dom_sf"/>
</dbReference>
<keyword evidence="3" id="KW-0808">Transferase</keyword>